<protein>
    <recommendedName>
        <fullName evidence="2">Type A2 lantipeptide</fullName>
    </recommendedName>
</protein>
<dbReference type="EMBL" id="CP165628">
    <property type="protein sequence ID" value="XDU74532.1"/>
    <property type="molecule type" value="Genomic_DNA"/>
</dbReference>
<dbReference type="AlphaFoldDB" id="A0AB39VY11"/>
<reference evidence="1" key="1">
    <citation type="submission" date="2024-07" db="EMBL/GenBank/DDBJ databases">
        <authorList>
            <person name="Biller S.J."/>
        </authorList>
    </citation>
    <scope>NUCLEOTIDE SEQUENCE</scope>
    <source>
        <strain evidence="1">WC2420</strain>
    </source>
</reference>
<evidence type="ECO:0008006" key="2">
    <source>
        <dbReference type="Google" id="ProtNLM"/>
    </source>
</evidence>
<evidence type="ECO:0000313" key="1">
    <source>
        <dbReference type="EMBL" id="XDU74532.1"/>
    </source>
</evidence>
<gene>
    <name evidence="1" type="ORF">AB3G37_10820</name>
</gene>
<sequence>MKELNVTEIDQVAGAGGVITDLLGTVLGSTNDAISNAISPVVGQTVQFAEIDVDSILKSLITF</sequence>
<proteinExistence type="predicted"/>
<dbReference type="RefSeq" id="WP_009636242.1">
    <property type="nucleotide sequence ID" value="NZ_CP165628.1"/>
</dbReference>
<organism evidence="1">
    <name type="scientific">Rouxiella sp. WC2420</name>
    <dbReference type="NCBI Taxonomy" id="3234145"/>
    <lineage>
        <taxon>Bacteria</taxon>
        <taxon>Pseudomonadati</taxon>
        <taxon>Pseudomonadota</taxon>
        <taxon>Gammaproteobacteria</taxon>
        <taxon>Enterobacterales</taxon>
        <taxon>Yersiniaceae</taxon>
        <taxon>Rouxiella</taxon>
    </lineage>
</organism>
<accession>A0AB39VY11</accession>
<name>A0AB39VY11_9GAMM</name>